<comment type="caution">
    <text evidence="5">The sequence shown here is derived from an EMBL/GenBank/DDBJ whole genome shotgun (WGS) entry which is preliminary data.</text>
</comment>
<dbReference type="GO" id="GO:0016616">
    <property type="term" value="F:oxidoreductase activity, acting on the CH-OH group of donors, NAD or NADP as acceptor"/>
    <property type="evidence" value="ECO:0007669"/>
    <property type="project" value="InterPro"/>
</dbReference>
<dbReference type="Pfam" id="PF02737">
    <property type="entry name" value="3HCDH_N"/>
    <property type="match status" value="1"/>
</dbReference>
<dbReference type="SUPFAM" id="SSF48179">
    <property type="entry name" value="6-phosphogluconate dehydrogenase C-terminal domain-like"/>
    <property type="match status" value="1"/>
</dbReference>
<dbReference type="GO" id="GO:0006631">
    <property type="term" value="P:fatty acid metabolic process"/>
    <property type="evidence" value="ECO:0007669"/>
    <property type="project" value="InterPro"/>
</dbReference>
<dbReference type="InterPro" id="IPR036291">
    <property type="entry name" value="NAD(P)-bd_dom_sf"/>
</dbReference>
<sequence length="323" mass="35057">MSDSTAPPESFETVAVVGAGLMGHGIGVDFAVSGLDVTLYDADEDVLADSESQVRSALETLERNGRIEDVESVSDRVSWNDSLPAAVAGADLVVEAVIEDAEIKQTVFESIDEHAPADAVLSTNTSGLSITEISEAVSDPGRVVGTHWFNPPYIVPLVEVVEGEHTSDAVVEATYDFLEATDKTAVRVRKDITGFIGNRIQLAMAYEAFSLLERGVASAEEIDKAVKAGFGFRLPALGIFEKVDQSGLEVHHEVEKYLMPELDRGTDPSPVLEDLIEEGRTGIRSGRGIYDWDDSDPEEVYEKRDETLLSYLETFEAVDSDPE</sequence>
<keyword evidence="1" id="KW-0560">Oxidoreductase</keyword>
<dbReference type="Proteomes" id="UP001139494">
    <property type="component" value="Unassembled WGS sequence"/>
</dbReference>
<evidence type="ECO:0000256" key="1">
    <source>
        <dbReference type="ARBA" id="ARBA00023002"/>
    </source>
</evidence>
<dbReference type="PANTHER" id="PTHR48075:SF5">
    <property type="entry name" value="3-HYDROXYBUTYRYL-COA DEHYDROGENASE"/>
    <property type="match status" value="1"/>
</dbReference>
<dbReference type="SUPFAM" id="SSF51735">
    <property type="entry name" value="NAD(P)-binding Rossmann-fold domains"/>
    <property type="match status" value="1"/>
</dbReference>
<dbReference type="EMBL" id="JAHLKM010000001">
    <property type="protein sequence ID" value="MCQ4331901.1"/>
    <property type="molecule type" value="Genomic_DNA"/>
</dbReference>
<evidence type="ECO:0000313" key="5">
    <source>
        <dbReference type="EMBL" id="MCQ4331901.1"/>
    </source>
</evidence>
<gene>
    <name evidence="5" type="ORF">KM295_00060</name>
</gene>
<feature type="domain" description="3-hydroxyacyl-CoA dehydrogenase C-terminal" evidence="3">
    <location>
        <begin position="194"/>
        <end position="292"/>
    </location>
</feature>
<evidence type="ECO:0000259" key="4">
    <source>
        <dbReference type="Pfam" id="PF02737"/>
    </source>
</evidence>
<dbReference type="InterPro" id="IPR008927">
    <property type="entry name" value="6-PGluconate_DH-like_C_sf"/>
</dbReference>
<dbReference type="GO" id="GO:0070403">
    <property type="term" value="F:NAD+ binding"/>
    <property type="evidence" value="ECO:0007669"/>
    <property type="project" value="InterPro"/>
</dbReference>
<accession>A0A9R1D4G1</accession>
<name>A0A9R1D4G1_9EURY</name>
<reference evidence="5" key="1">
    <citation type="journal article" date="2023" name="Front. Microbiol.">
        <title>Genomic-based phylogenetic and metabolic analyses of the genus Natronomonas, and description of Natronomonas aquatica sp. nov.</title>
        <authorList>
            <person name="Garcia-Roldan A."/>
            <person name="Duran-Viseras A."/>
            <person name="de la Haba R.R."/>
            <person name="Corral P."/>
            <person name="Sanchez-Porro C."/>
            <person name="Ventosa A."/>
        </authorList>
    </citation>
    <scope>NUCLEOTIDE SEQUENCE</scope>
    <source>
        <strain evidence="5">F2-12</strain>
    </source>
</reference>
<organism evidence="5 6">
    <name type="scientific">Natronomonas aquatica</name>
    <dbReference type="NCBI Taxonomy" id="2841590"/>
    <lineage>
        <taxon>Archaea</taxon>
        <taxon>Methanobacteriati</taxon>
        <taxon>Methanobacteriota</taxon>
        <taxon>Stenosarchaea group</taxon>
        <taxon>Halobacteria</taxon>
        <taxon>Halobacteriales</taxon>
        <taxon>Natronomonadaceae</taxon>
        <taxon>Natronomonas</taxon>
    </lineage>
</organism>
<dbReference type="Pfam" id="PF00725">
    <property type="entry name" value="3HCDH"/>
    <property type="match status" value="1"/>
</dbReference>
<dbReference type="PANTHER" id="PTHR48075">
    <property type="entry name" value="3-HYDROXYACYL-COA DEHYDROGENASE FAMILY PROTEIN"/>
    <property type="match status" value="1"/>
</dbReference>
<evidence type="ECO:0000313" key="6">
    <source>
        <dbReference type="Proteomes" id="UP001139494"/>
    </source>
</evidence>
<dbReference type="InterPro" id="IPR006176">
    <property type="entry name" value="3-OHacyl-CoA_DH_NAD-bd"/>
</dbReference>
<dbReference type="RefSeq" id="WP_256027697.1">
    <property type="nucleotide sequence ID" value="NZ_JAHLKM010000001.1"/>
</dbReference>
<dbReference type="InterPro" id="IPR006108">
    <property type="entry name" value="3HC_DH_C"/>
</dbReference>
<protein>
    <submittedName>
        <fullName evidence="5">3-hydroxyacyl-CoA dehydrogenase family protein</fullName>
    </submittedName>
</protein>
<feature type="domain" description="3-hydroxyacyl-CoA dehydrogenase NAD binding" evidence="4">
    <location>
        <begin position="13"/>
        <end position="191"/>
    </location>
</feature>
<evidence type="ECO:0000256" key="2">
    <source>
        <dbReference type="PIRSR" id="PIRSR000105-1"/>
    </source>
</evidence>
<dbReference type="Gene3D" id="1.10.1040.10">
    <property type="entry name" value="N-(1-d-carboxylethyl)-l-norvaline Dehydrogenase, domain 2"/>
    <property type="match status" value="1"/>
</dbReference>
<proteinExistence type="predicted"/>
<evidence type="ECO:0000259" key="3">
    <source>
        <dbReference type="Pfam" id="PF00725"/>
    </source>
</evidence>
<dbReference type="AlphaFoldDB" id="A0A9R1D4G1"/>
<dbReference type="PIRSF" id="PIRSF000105">
    <property type="entry name" value="HCDH"/>
    <property type="match status" value="1"/>
</dbReference>
<dbReference type="Gene3D" id="3.40.50.720">
    <property type="entry name" value="NAD(P)-binding Rossmann-like Domain"/>
    <property type="match status" value="1"/>
</dbReference>
<dbReference type="InterPro" id="IPR022694">
    <property type="entry name" value="3-OHacyl-CoA_DH"/>
</dbReference>
<keyword evidence="6" id="KW-1185">Reference proteome</keyword>
<feature type="site" description="Important for catalytic activity" evidence="2">
    <location>
        <position position="147"/>
    </location>
</feature>
<dbReference type="InterPro" id="IPR013328">
    <property type="entry name" value="6PGD_dom2"/>
</dbReference>